<protein>
    <submittedName>
        <fullName evidence="1">Uncharacterized protein</fullName>
    </submittedName>
</protein>
<reference evidence="1" key="1">
    <citation type="submission" date="2019-03" db="EMBL/GenBank/DDBJ databases">
        <title>Single cell metagenomics reveals metabolic interactions within the superorganism composed of flagellate Streblomastix strix and complex community of Bacteroidetes bacteria on its surface.</title>
        <authorList>
            <person name="Treitli S.C."/>
            <person name="Kolisko M."/>
            <person name="Husnik F."/>
            <person name="Keeling P."/>
            <person name="Hampl V."/>
        </authorList>
    </citation>
    <scope>NUCLEOTIDE SEQUENCE</scope>
    <source>
        <strain evidence="1">STM</strain>
    </source>
</reference>
<sequence>MKGEEITIAGLIKRIESGERKNIRLRNWELARLFGVYEAAIRANVKAIIQGKVIIPDSDLEFVQMGKTCLPVVHGLEMIIALAFRLHSPDADKLRKWTMDKIVHQADNKIIVFGINNLQILN</sequence>
<dbReference type="AlphaFoldDB" id="A0A5J4S079"/>
<dbReference type="EMBL" id="SNRY01000554">
    <property type="protein sequence ID" value="KAA6339218.1"/>
    <property type="molecule type" value="Genomic_DNA"/>
</dbReference>
<gene>
    <name evidence="1" type="ORF">EZS27_012833</name>
</gene>
<organism evidence="1">
    <name type="scientific">termite gut metagenome</name>
    <dbReference type="NCBI Taxonomy" id="433724"/>
    <lineage>
        <taxon>unclassified sequences</taxon>
        <taxon>metagenomes</taxon>
        <taxon>organismal metagenomes</taxon>
    </lineage>
</organism>
<proteinExistence type="predicted"/>
<name>A0A5J4S079_9ZZZZ</name>
<evidence type="ECO:0000313" key="1">
    <source>
        <dbReference type="EMBL" id="KAA6339218.1"/>
    </source>
</evidence>
<accession>A0A5J4S079</accession>
<comment type="caution">
    <text evidence="1">The sequence shown here is derived from an EMBL/GenBank/DDBJ whole genome shotgun (WGS) entry which is preliminary data.</text>
</comment>